<dbReference type="AlphaFoldDB" id="A0A1B7YC34"/>
<dbReference type="VEuPathDB" id="FungiDB:CH63R_08407"/>
<dbReference type="InterPro" id="IPR005828">
    <property type="entry name" value="MFS_sugar_transport-like"/>
</dbReference>
<dbReference type="SUPFAM" id="SSF103473">
    <property type="entry name" value="MFS general substrate transporter"/>
    <property type="match status" value="1"/>
</dbReference>
<protein>
    <submittedName>
        <fullName evidence="5">MFS transporter</fullName>
    </submittedName>
</protein>
<evidence type="ECO:0000313" key="5">
    <source>
        <dbReference type="EMBL" id="OBR09642.1"/>
    </source>
</evidence>
<accession>A0A1B7YC34</accession>
<proteinExistence type="predicted"/>
<dbReference type="RefSeq" id="XP_018158159.1">
    <property type="nucleotide sequence ID" value="XM_018303381.1"/>
</dbReference>
<evidence type="ECO:0000256" key="4">
    <source>
        <dbReference type="ARBA" id="ARBA00023136"/>
    </source>
</evidence>
<dbReference type="Pfam" id="PF00083">
    <property type="entry name" value="Sugar_tr"/>
    <property type="match status" value="1"/>
</dbReference>
<keyword evidence="6" id="KW-1185">Reference proteome</keyword>
<gene>
    <name evidence="5" type="ORF">CH63R_08407</name>
</gene>
<dbReference type="InterPro" id="IPR052187">
    <property type="entry name" value="MFSD1"/>
</dbReference>
<evidence type="ECO:0000256" key="2">
    <source>
        <dbReference type="ARBA" id="ARBA00022692"/>
    </source>
</evidence>
<dbReference type="GO" id="GO:0022857">
    <property type="term" value="F:transmembrane transporter activity"/>
    <property type="evidence" value="ECO:0007669"/>
    <property type="project" value="InterPro"/>
</dbReference>
<dbReference type="KEGG" id="chig:CH63R_08407"/>
<sequence length="248" mass="27003">MIQNHELRRSDGDEKSRVGVMLTSDNDVPEQEPHPDTENALSPFHGVTTGLLWHALFAFKIGSNWTSACLGPLKNTIRNELGVTNAQFGVVSSADSFINSIFPIVGGMTLDWWGPNKTTICCTTIIFVDASVAAGAVHLESWRMLAAGHVLMGLGVAILDQAQQKVGIFASFVYHWFGAGGLAFASGLENAVSSTVGMVAGMPLTRDRRERLEAEIEDRDIHPLTKREVRKPWVIYTLLILVAMIATA</sequence>
<dbReference type="EMBL" id="LTAN01000005">
    <property type="protein sequence ID" value="OBR09642.1"/>
    <property type="molecule type" value="Genomic_DNA"/>
</dbReference>
<dbReference type="GO" id="GO:0016020">
    <property type="term" value="C:membrane"/>
    <property type="evidence" value="ECO:0007669"/>
    <property type="project" value="UniProtKB-SubCell"/>
</dbReference>
<dbReference type="Gene3D" id="1.20.1250.20">
    <property type="entry name" value="MFS general substrate transporter like domains"/>
    <property type="match status" value="1"/>
</dbReference>
<dbReference type="Proteomes" id="UP000092177">
    <property type="component" value="Chromosome 5"/>
</dbReference>
<dbReference type="PANTHER" id="PTHR23512">
    <property type="entry name" value="MAJOR FACILITATOR SUPERFAMILY DOMAIN-CONTAINING PROTEIN 1"/>
    <property type="match status" value="1"/>
</dbReference>
<comment type="subcellular location">
    <subcellularLocation>
        <location evidence="1">Membrane</location>
    </subcellularLocation>
</comment>
<evidence type="ECO:0000256" key="1">
    <source>
        <dbReference type="ARBA" id="ARBA00004370"/>
    </source>
</evidence>
<dbReference type="GeneID" id="28867488"/>
<dbReference type="InterPro" id="IPR036259">
    <property type="entry name" value="MFS_trans_sf"/>
</dbReference>
<comment type="caution">
    <text evidence="5">The sequence shown here is derived from an EMBL/GenBank/DDBJ whole genome shotgun (WGS) entry which is preliminary data.</text>
</comment>
<organism evidence="5 6">
    <name type="scientific">Colletotrichum higginsianum (strain IMI 349063)</name>
    <name type="common">Crucifer anthracnose fungus</name>
    <dbReference type="NCBI Taxonomy" id="759273"/>
    <lineage>
        <taxon>Eukaryota</taxon>
        <taxon>Fungi</taxon>
        <taxon>Dikarya</taxon>
        <taxon>Ascomycota</taxon>
        <taxon>Pezizomycotina</taxon>
        <taxon>Sordariomycetes</taxon>
        <taxon>Hypocreomycetidae</taxon>
        <taxon>Glomerellales</taxon>
        <taxon>Glomerellaceae</taxon>
        <taxon>Colletotrichum</taxon>
        <taxon>Colletotrichum destructivum species complex</taxon>
    </lineage>
</organism>
<reference evidence="6" key="1">
    <citation type="journal article" date="2017" name="BMC Genomics">
        <title>Gapless genome assembly of Colletotrichum higginsianum reveals chromosome structure and association of transposable elements with secondary metabolite gene clusters.</title>
        <authorList>
            <person name="Dallery J.-F."/>
            <person name="Lapalu N."/>
            <person name="Zampounis A."/>
            <person name="Pigne S."/>
            <person name="Luyten I."/>
            <person name="Amselem J."/>
            <person name="Wittenberg A.H.J."/>
            <person name="Zhou S."/>
            <person name="de Queiroz M.V."/>
            <person name="Robin G.P."/>
            <person name="Auger A."/>
            <person name="Hainaut M."/>
            <person name="Henrissat B."/>
            <person name="Kim K.-T."/>
            <person name="Lee Y.-H."/>
            <person name="Lespinet O."/>
            <person name="Schwartz D.C."/>
            <person name="Thon M.R."/>
            <person name="O'Connell R.J."/>
        </authorList>
    </citation>
    <scope>NUCLEOTIDE SEQUENCE [LARGE SCALE GENOMIC DNA]</scope>
    <source>
        <strain evidence="6">IMI 349063</strain>
    </source>
</reference>
<name>A0A1B7YC34_COLHI</name>
<keyword evidence="3" id="KW-1133">Transmembrane helix</keyword>
<dbReference type="PANTHER" id="PTHR23512:SF12">
    <property type="entry name" value="TRANSPORTER, PUTATIVE (AFU_ORTHOLOGUE AFUA_4G00260)-RELATED"/>
    <property type="match status" value="1"/>
</dbReference>
<keyword evidence="2" id="KW-0812">Transmembrane</keyword>
<keyword evidence="4" id="KW-0472">Membrane</keyword>
<evidence type="ECO:0000313" key="6">
    <source>
        <dbReference type="Proteomes" id="UP000092177"/>
    </source>
</evidence>
<evidence type="ECO:0000256" key="3">
    <source>
        <dbReference type="ARBA" id="ARBA00022989"/>
    </source>
</evidence>